<feature type="region of interest" description="Disordered" evidence="1">
    <location>
        <begin position="64"/>
        <end position="220"/>
    </location>
</feature>
<keyword evidence="3" id="KW-1185">Reference proteome</keyword>
<dbReference type="OrthoDB" id="5419666at2759"/>
<sequence>MAEFLARSLTTKRARKPEKISPTPSRSFSMKRPSGKPIDRVQISAPLTLLSTTNMLSYHAPDISSLRNASSESSSSPSRTSNEDSDRSSNSSGSRGPSTDASSLESLASSPEMNHLTGYFESAQRAQNLKHSASESKLQMKPSYSPLSSKPVLRPFAEDSPRPSQDSRPSLDRTPAIPQRARSHSKEAHERIARKRSLRNVGPPSSLHSRSSSTQEQRSSVDMFKGNIDASHPFGKELEQLNEVVEELGGVMRDAALDEDAKLMQEKGLLAFCAADYMAEITPFLAVAYDMRLLAPTPTLSTAWI</sequence>
<feature type="region of interest" description="Disordered" evidence="1">
    <location>
        <begin position="1"/>
        <end position="40"/>
    </location>
</feature>
<proteinExistence type="predicted"/>
<evidence type="ECO:0000313" key="3">
    <source>
        <dbReference type="Proteomes" id="UP000799776"/>
    </source>
</evidence>
<evidence type="ECO:0000313" key="2">
    <source>
        <dbReference type="EMBL" id="KAF2088062.1"/>
    </source>
</evidence>
<gene>
    <name evidence="2" type="ORF">K490DRAFT_56088</name>
</gene>
<dbReference type="Proteomes" id="UP000799776">
    <property type="component" value="Unassembled WGS sequence"/>
</dbReference>
<dbReference type="EMBL" id="ML978717">
    <property type="protein sequence ID" value="KAF2088062.1"/>
    <property type="molecule type" value="Genomic_DNA"/>
</dbReference>
<dbReference type="AlphaFoldDB" id="A0A9P4HX81"/>
<feature type="compositionally biased region" description="Low complexity" evidence="1">
    <location>
        <begin position="64"/>
        <end position="80"/>
    </location>
</feature>
<feature type="compositionally biased region" description="Polar residues" evidence="1">
    <location>
        <begin position="124"/>
        <end position="137"/>
    </location>
</feature>
<accession>A0A9P4HX81</accession>
<name>A0A9P4HX81_9PEZI</name>
<evidence type="ECO:0000256" key="1">
    <source>
        <dbReference type="SAM" id="MobiDB-lite"/>
    </source>
</evidence>
<protein>
    <submittedName>
        <fullName evidence="2">Uncharacterized protein</fullName>
    </submittedName>
</protein>
<reference evidence="2" key="1">
    <citation type="journal article" date="2020" name="Stud. Mycol.">
        <title>101 Dothideomycetes genomes: a test case for predicting lifestyles and emergence of pathogens.</title>
        <authorList>
            <person name="Haridas S."/>
            <person name="Albert R."/>
            <person name="Binder M."/>
            <person name="Bloem J."/>
            <person name="Labutti K."/>
            <person name="Salamov A."/>
            <person name="Andreopoulos B."/>
            <person name="Baker S."/>
            <person name="Barry K."/>
            <person name="Bills G."/>
            <person name="Bluhm B."/>
            <person name="Cannon C."/>
            <person name="Castanera R."/>
            <person name="Culley D."/>
            <person name="Daum C."/>
            <person name="Ezra D."/>
            <person name="Gonzalez J."/>
            <person name="Henrissat B."/>
            <person name="Kuo A."/>
            <person name="Liang C."/>
            <person name="Lipzen A."/>
            <person name="Lutzoni F."/>
            <person name="Magnuson J."/>
            <person name="Mondo S."/>
            <person name="Nolan M."/>
            <person name="Ohm R."/>
            <person name="Pangilinan J."/>
            <person name="Park H.-J."/>
            <person name="Ramirez L."/>
            <person name="Alfaro M."/>
            <person name="Sun H."/>
            <person name="Tritt A."/>
            <person name="Yoshinaga Y."/>
            <person name="Zwiers L.-H."/>
            <person name="Turgeon B."/>
            <person name="Goodwin S."/>
            <person name="Spatafora J."/>
            <person name="Crous P."/>
            <person name="Grigoriev I."/>
        </authorList>
    </citation>
    <scope>NUCLEOTIDE SEQUENCE</scope>
    <source>
        <strain evidence="2">CBS 121410</strain>
    </source>
</reference>
<feature type="compositionally biased region" description="Low complexity" evidence="1">
    <location>
        <begin position="205"/>
        <end position="220"/>
    </location>
</feature>
<feature type="compositionally biased region" description="Low complexity" evidence="1">
    <location>
        <begin position="88"/>
        <end position="112"/>
    </location>
</feature>
<organism evidence="2 3">
    <name type="scientific">Saccharata proteae CBS 121410</name>
    <dbReference type="NCBI Taxonomy" id="1314787"/>
    <lineage>
        <taxon>Eukaryota</taxon>
        <taxon>Fungi</taxon>
        <taxon>Dikarya</taxon>
        <taxon>Ascomycota</taxon>
        <taxon>Pezizomycotina</taxon>
        <taxon>Dothideomycetes</taxon>
        <taxon>Dothideomycetes incertae sedis</taxon>
        <taxon>Botryosphaeriales</taxon>
        <taxon>Saccharataceae</taxon>
        <taxon>Saccharata</taxon>
    </lineage>
</organism>
<comment type="caution">
    <text evidence="2">The sequence shown here is derived from an EMBL/GenBank/DDBJ whole genome shotgun (WGS) entry which is preliminary data.</text>
</comment>